<proteinExistence type="predicted"/>
<evidence type="ECO:0000259" key="1">
    <source>
        <dbReference type="Pfam" id="PF01965"/>
    </source>
</evidence>
<dbReference type="Gene3D" id="3.40.50.880">
    <property type="match status" value="1"/>
</dbReference>
<protein>
    <submittedName>
        <fullName evidence="2">Isonitrile hydratase 2</fullName>
    </submittedName>
</protein>
<keyword evidence="3" id="KW-1185">Reference proteome</keyword>
<dbReference type="AlphaFoldDB" id="A0A1Q8S7P8"/>
<reference evidence="2 3" key="1">
    <citation type="submission" date="2016-11" db="EMBL/GenBank/DDBJ databases">
        <title>Draft Genome Assembly of Colletotrichum chlorophyti a pathogen of herbaceous plants.</title>
        <authorList>
            <person name="Gan P."/>
            <person name="Narusaka M."/>
            <person name="Tsushima A."/>
            <person name="Narusaka Y."/>
            <person name="Takano Y."/>
            <person name="Shirasu K."/>
        </authorList>
    </citation>
    <scope>NUCLEOTIDE SEQUENCE [LARGE SCALE GENOMIC DNA]</scope>
    <source>
        <strain evidence="2 3">NTL11</strain>
    </source>
</reference>
<dbReference type="OrthoDB" id="543156at2759"/>
<name>A0A1Q8S7P8_9PEZI</name>
<dbReference type="Proteomes" id="UP000186583">
    <property type="component" value="Unassembled WGS sequence"/>
</dbReference>
<dbReference type="SUPFAM" id="SSF52317">
    <property type="entry name" value="Class I glutamine amidotransferase-like"/>
    <property type="match status" value="1"/>
</dbReference>
<dbReference type="EMBL" id="MPGH01000008">
    <property type="protein sequence ID" value="OLN97391.1"/>
    <property type="molecule type" value="Genomic_DNA"/>
</dbReference>
<sequence length="231" mass="25964">MTALGSKESIRIGVMQEGAQLADIMGIDFFGNLSRDYYTMAKDFDPEIAEKFDHPIDVKIYYISSTLEPTVMTTGLKFVPDFTYDTCPRDLDIVFIPGTSPLQRPPQADRFMKEAFPKTRVWMTTCLGSLWLASAGVLKGKKCTTNREFLKMAGEVHPDTEWLSQRWVVEDKEYEGEGKGELWTSGGAGAGLSMIITYLNQNFDQAFVNKFVVQALGLEELGSSQFYKTSR</sequence>
<dbReference type="InterPro" id="IPR002818">
    <property type="entry name" value="DJ-1/PfpI"/>
</dbReference>
<dbReference type="Pfam" id="PF01965">
    <property type="entry name" value="DJ-1_PfpI"/>
    <property type="match status" value="1"/>
</dbReference>
<dbReference type="PANTHER" id="PTHR43130">
    <property type="entry name" value="ARAC-FAMILY TRANSCRIPTIONAL REGULATOR"/>
    <property type="match status" value="1"/>
</dbReference>
<evidence type="ECO:0000313" key="2">
    <source>
        <dbReference type="EMBL" id="OLN97391.1"/>
    </source>
</evidence>
<comment type="caution">
    <text evidence="2">The sequence shown here is derived from an EMBL/GenBank/DDBJ whole genome shotgun (WGS) entry which is preliminary data.</text>
</comment>
<dbReference type="InterPro" id="IPR052158">
    <property type="entry name" value="INH-QAR"/>
</dbReference>
<dbReference type="PANTHER" id="PTHR43130:SF7">
    <property type="entry name" value="DJ-1_PFPI DOMAIN-CONTAINING PROTEIN"/>
    <property type="match status" value="1"/>
</dbReference>
<evidence type="ECO:0000313" key="3">
    <source>
        <dbReference type="Proteomes" id="UP000186583"/>
    </source>
</evidence>
<dbReference type="InterPro" id="IPR029062">
    <property type="entry name" value="Class_I_gatase-like"/>
</dbReference>
<feature type="domain" description="DJ-1/PfpI" evidence="1">
    <location>
        <begin position="57"/>
        <end position="172"/>
    </location>
</feature>
<accession>A0A1Q8S7P8</accession>
<gene>
    <name evidence="2" type="ORF">CCHL11_00940</name>
</gene>
<organism evidence="2 3">
    <name type="scientific">Colletotrichum chlorophyti</name>
    <dbReference type="NCBI Taxonomy" id="708187"/>
    <lineage>
        <taxon>Eukaryota</taxon>
        <taxon>Fungi</taxon>
        <taxon>Dikarya</taxon>
        <taxon>Ascomycota</taxon>
        <taxon>Pezizomycotina</taxon>
        <taxon>Sordariomycetes</taxon>
        <taxon>Hypocreomycetidae</taxon>
        <taxon>Glomerellales</taxon>
        <taxon>Glomerellaceae</taxon>
        <taxon>Colletotrichum</taxon>
    </lineage>
</organism>